<dbReference type="InterPro" id="IPR018247">
    <property type="entry name" value="EF_Hand_1_Ca_BS"/>
</dbReference>
<proteinExistence type="predicted"/>
<dbReference type="GO" id="GO:0005509">
    <property type="term" value="F:calcium ion binding"/>
    <property type="evidence" value="ECO:0007669"/>
    <property type="project" value="InterPro"/>
</dbReference>
<dbReference type="Pfam" id="PF13499">
    <property type="entry name" value="EF-hand_7"/>
    <property type="match status" value="1"/>
</dbReference>
<reference evidence="4" key="1">
    <citation type="journal article" date="2014" name="Science">
        <title>Ancient hybridizations among the ancestral genomes of bread wheat.</title>
        <authorList>
            <consortium name="International Wheat Genome Sequencing Consortium,"/>
            <person name="Marcussen T."/>
            <person name="Sandve S.R."/>
            <person name="Heier L."/>
            <person name="Spannagl M."/>
            <person name="Pfeifer M."/>
            <person name="Jakobsen K.S."/>
            <person name="Wulff B.B."/>
            <person name="Steuernagel B."/>
            <person name="Mayer K.F."/>
            <person name="Olsen O.A."/>
        </authorList>
    </citation>
    <scope>NUCLEOTIDE SEQUENCE [LARGE SCALE GENOMIC DNA]</scope>
    <source>
        <strain evidence="4">cv. AL8/78</strain>
    </source>
</reference>
<dbReference type="PROSITE" id="PS50222">
    <property type="entry name" value="EF_HAND_2"/>
    <property type="match status" value="1"/>
</dbReference>
<evidence type="ECO:0000313" key="4">
    <source>
        <dbReference type="Proteomes" id="UP000015105"/>
    </source>
</evidence>
<accession>A0A453CFF3</accession>
<dbReference type="PROSITE" id="PS00018">
    <property type="entry name" value="EF_HAND_1"/>
    <property type="match status" value="1"/>
</dbReference>
<name>A0A453CFF3_AEGTS</name>
<organism evidence="3 4">
    <name type="scientific">Aegilops tauschii subsp. strangulata</name>
    <name type="common">Goatgrass</name>
    <dbReference type="NCBI Taxonomy" id="200361"/>
    <lineage>
        <taxon>Eukaryota</taxon>
        <taxon>Viridiplantae</taxon>
        <taxon>Streptophyta</taxon>
        <taxon>Embryophyta</taxon>
        <taxon>Tracheophyta</taxon>
        <taxon>Spermatophyta</taxon>
        <taxon>Magnoliopsida</taxon>
        <taxon>Liliopsida</taxon>
        <taxon>Poales</taxon>
        <taxon>Poaceae</taxon>
        <taxon>BOP clade</taxon>
        <taxon>Pooideae</taxon>
        <taxon>Triticodae</taxon>
        <taxon>Triticeae</taxon>
        <taxon>Triticinae</taxon>
        <taxon>Aegilops</taxon>
    </lineage>
</organism>
<dbReference type="EnsemblPlants" id="AET2Gv20827500.5">
    <property type="protein sequence ID" value="AET2Gv20827500.5"/>
    <property type="gene ID" value="AET2Gv20827500"/>
</dbReference>
<sequence>MTIPHLLRIPLKIGRQRSRYVPSRMTCTVLALHPKLTCVLHNCASIACFQVRSRIQLSEDDVVAIFFSFDEAGKGYIAPWDLEKMANINDFIWTDFELSKMIHCFDSDKDGKISLEEFRTIVSRCNMLQEPE</sequence>
<dbReference type="Proteomes" id="UP000015105">
    <property type="component" value="Chromosome 2D"/>
</dbReference>
<evidence type="ECO:0000259" key="2">
    <source>
        <dbReference type="PROSITE" id="PS50222"/>
    </source>
</evidence>
<dbReference type="SUPFAM" id="SSF47473">
    <property type="entry name" value="EF-hand"/>
    <property type="match status" value="1"/>
</dbReference>
<dbReference type="SMART" id="SM00054">
    <property type="entry name" value="EFh"/>
    <property type="match status" value="1"/>
</dbReference>
<dbReference type="CDD" id="cd00051">
    <property type="entry name" value="EFh"/>
    <property type="match status" value="1"/>
</dbReference>
<evidence type="ECO:0000256" key="1">
    <source>
        <dbReference type="ARBA" id="ARBA00022837"/>
    </source>
</evidence>
<feature type="domain" description="EF-hand" evidence="2">
    <location>
        <begin position="93"/>
        <end position="128"/>
    </location>
</feature>
<dbReference type="InterPro" id="IPR011992">
    <property type="entry name" value="EF-hand-dom_pair"/>
</dbReference>
<reference evidence="3" key="5">
    <citation type="journal article" date="2021" name="G3 (Bethesda)">
        <title>Aegilops tauschii genome assembly Aet v5.0 features greater sequence contiguity and improved annotation.</title>
        <authorList>
            <person name="Wang L."/>
            <person name="Zhu T."/>
            <person name="Rodriguez J.C."/>
            <person name="Deal K.R."/>
            <person name="Dubcovsky J."/>
            <person name="McGuire P.E."/>
            <person name="Lux T."/>
            <person name="Spannagl M."/>
            <person name="Mayer K.F.X."/>
            <person name="Baldrich P."/>
            <person name="Meyers B.C."/>
            <person name="Huo N."/>
            <person name="Gu Y.Q."/>
            <person name="Zhou H."/>
            <person name="Devos K.M."/>
            <person name="Bennetzen J.L."/>
            <person name="Unver T."/>
            <person name="Budak H."/>
            <person name="Gulick P.J."/>
            <person name="Galiba G."/>
            <person name="Kalapos B."/>
            <person name="Nelson D.R."/>
            <person name="Li P."/>
            <person name="You F.M."/>
            <person name="Luo M.C."/>
            <person name="Dvorak J."/>
        </authorList>
    </citation>
    <scope>NUCLEOTIDE SEQUENCE [LARGE SCALE GENOMIC DNA]</scope>
    <source>
        <strain evidence="3">cv. AL8/78</strain>
    </source>
</reference>
<reference evidence="4" key="2">
    <citation type="journal article" date="2017" name="Nat. Plants">
        <title>The Aegilops tauschii genome reveals multiple impacts of transposons.</title>
        <authorList>
            <person name="Zhao G."/>
            <person name="Zou C."/>
            <person name="Li K."/>
            <person name="Wang K."/>
            <person name="Li T."/>
            <person name="Gao L."/>
            <person name="Zhang X."/>
            <person name="Wang H."/>
            <person name="Yang Z."/>
            <person name="Liu X."/>
            <person name="Jiang W."/>
            <person name="Mao L."/>
            <person name="Kong X."/>
            <person name="Jiao Y."/>
            <person name="Jia J."/>
        </authorList>
    </citation>
    <scope>NUCLEOTIDE SEQUENCE [LARGE SCALE GENOMIC DNA]</scope>
    <source>
        <strain evidence="4">cv. AL8/78</strain>
    </source>
</reference>
<dbReference type="InterPro" id="IPR002048">
    <property type="entry name" value="EF_hand_dom"/>
</dbReference>
<evidence type="ECO:0000313" key="3">
    <source>
        <dbReference type="EnsemblPlants" id="AET2Gv20827500.5"/>
    </source>
</evidence>
<keyword evidence="4" id="KW-1185">Reference proteome</keyword>
<dbReference type="AlphaFoldDB" id="A0A453CFF3"/>
<dbReference type="Gramene" id="AET2Gv20827500.5">
    <property type="protein sequence ID" value="AET2Gv20827500.5"/>
    <property type="gene ID" value="AET2Gv20827500"/>
</dbReference>
<dbReference type="Gene3D" id="1.10.238.10">
    <property type="entry name" value="EF-hand"/>
    <property type="match status" value="1"/>
</dbReference>
<keyword evidence="1" id="KW-0106">Calcium</keyword>
<protein>
    <recommendedName>
        <fullName evidence="2">EF-hand domain-containing protein</fullName>
    </recommendedName>
</protein>
<reference evidence="3" key="3">
    <citation type="journal article" date="2017" name="Nature">
        <title>Genome sequence of the progenitor of the wheat D genome Aegilops tauschii.</title>
        <authorList>
            <person name="Luo M.C."/>
            <person name="Gu Y.Q."/>
            <person name="Puiu D."/>
            <person name="Wang H."/>
            <person name="Twardziok S.O."/>
            <person name="Deal K.R."/>
            <person name="Huo N."/>
            <person name="Zhu T."/>
            <person name="Wang L."/>
            <person name="Wang Y."/>
            <person name="McGuire P.E."/>
            <person name="Liu S."/>
            <person name="Long H."/>
            <person name="Ramasamy R.K."/>
            <person name="Rodriguez J.C."/>
            <person name="Van S.L."/>
            <person name="Yuan L."/>
            <person name="Wang Z."/>
            <person name="Xia Z."/>
            <person name="Xiao L."/>
            <person name="Anderson O.D."/>
            <person name="Ouyang S."/>
            <person name="Liang Y."/>
            <person name="Zimin A.V."/>
            <person name="Pertea G."/>
            <person name="Qi P."/>
            <person name="Bennetzen J.L."/>
            <person name="Dai X."/>
            <person name="Dawson M.W."/>
            <person name="Muller H.G."/>
            <person name="Kugler K."/>
            <person name="Rivarola-Duarte L."/>
            <person name="Spannagl M."/>
            <person name="Mayer K.F.X."/>
            <person name="Lu F.H."/>
            <person name="Bevan M.W."/>
            <person name="Leroy P."/>
            <person name="Li P."/>
            <person name="You F.M."/>
            <person name="Sun Q."/>
            <person name="Liu Z."/>
            <person name="Lyons E."/>
            <person name="Wicker T."/>
            <person name="Salzberg S.L."/>
            <person name="Devos K.M."/>
            <person name="Dvorak J."/>
        </authorList>
    </citation>
    <scope>NUCLEOTIDE SEQUENCE [LARGE SCALE GENOMIC DNA]</scope>
    <source>
        <strain evidence="3">cv. AL8/78</strain>
    </source>
</reference>
<reference evidence="3" key="4">
    <citation type="submission" date="2019-03" db="UniProtKB">
        <authorList>
            <consortium name="EnsemblPlants"/>
        </authorList>
    </citation>
    <scope>IDENTIFICATION</scope>
</reference>